<evidence type="ECO:0000313" key="2">
    <source>
        <dbReference type="EMBL" id="KAK1765023.1"/>
    </source>
</evidence>
<dbReference type="AlphaFoldDB" id="A0AAJ0BV30"/>
<protein>
    <submittedName>
        <fullName evidence="2">Uncharacterized protein</fullName>
    </submittedName>
</protein>
<reference evidence="2" key="1">
    <citation type="submission" date="2023-06" db="EMBL/GenBank/DDBJ databases">
        <title>Genome-scale phylogeny and comparative genomics of the fungal order Sordariales.</title>
        <authorList>
            <consortium name="Lawrence Berkeley National Laboratory"/>
            <person name="Hensen N."/>
            <person name="Bonometti L."/>
            <person name="Westerberg I."/>
            <person name="Brannstrom I.O."/>
            <person name="Guillou S."/>
            <person name="Cros-Aarteil S."/>
            <person name="Calhoun S."/>
            <person name="Haridas S."/>
            <person name="Kuo A."/>
            <person name="Mondo S."/>
            <person name="Pangilinan J."/>
            <person name="Riley R."/>
            <person name="Labutti K."/>
            <person name="Andreopoulos B."/>
            <person name="Lipzen A."/>
            <person name="Chen C."/>
            <person name="Yanf M."/>
            <person name="Daum C."/>
            <person name="Ng V."/>
            <person name="Clum A."/>
            <person name="Steindorff A."/>
            <person name="Ohm R."/>
            <person name="Martin F."/>
            <person name="Silar P."/>
            <person name="Natvig D."/>
            <person name="Lalanne C."/>
            <person name="Gautier V."/>
            <person name="Ament-Velasquez S.L."/>
            <person name="Kruys A."/>
            <person name="Hutchinson M.I."/>
            <person name="Powell A.J."/>
            <person name="Barry K."/>
            <person name="Miller A.N."/>
            <person name="Grigoriev I.V."/>
            <person name="Debuchy R."/>
            <person name="Gladieux P."/>
            <person name="Thoren M.H."/>
            <person name="Johannesson H."/>
        </authorList>
    </citation>
    <scope>NUCLEOTIDE SEQUENCE</scope>
    <source>
        <strain evidence="2">8032-3</strain>
    </source>
</reference>
<evidence type="ECO:0000313" key="3">
    <source>
        <dbReference type="Proteomes" id="UP001244011"/>
    </source>
</evidence>
<dbReference type="GeneID" id="85311754"/>
<name>A0AAJ0BV30_9PEZI</name>
<comment type="caution">
    <text evidence="2">The sequence shown here is derived from an EMBL/GenBank/DDBJ whole genome shotgun (WGS) entry which is preliminary data.</text>
</comment>
<dbReference type="PANTHER" id="PTHR37540">
    <property type="entry name" value="TRANSCRIPTION FACTOR (ACR-2), PUTATIVE-RELATED-RELATED"/>
    <property type="match status" value="1"/>
</dbReference>
<accession>A0AAJ0BV30</accession>
<feature type="compositionally biased region" description="Basic and acidic residues" evidence="1">
    <location>
        <begin position="57"/>
        <end position="77"/>
    </location>
</feature>
<keyword evidence="3" id="KW-1185">Reference proteome</keyword>
<evidence type="ECO:0000256" key="1">
    <source>
        <dbReference type="SAM" id="MobiDB-lite"/>
    </source>
</evidence>
<dbReference type="EMBL" id="MU839017">
    <property type="protein sequence ID" value="KAK1765023.1"/>
    <property type="molecule type" value="Genomic_DNA"/>
</dbReference>
<dbReference type="RefSeq" id="XP_060281236.1">
    <property type="nucleotide sequence ID" value="XM_060428567.1"/>
</dbReference>
<dbReference type="Proteomes" id="UP001244011">
    <property type="component" value="Unassembled WGS sequence"/>
</dbReference>
<organism evidence="2 3">
    <name type="scientific">Phialemonium atrogriseum</name>
    <dbReference type="NCBI Taxonomy" id="1093897"/>
    <lineage>
        <taxon>Eukaryota</taxon>
        <taxon>Fungi</taxon>
        <taxon>Dikarya</taxon>
        <taxon>Ascomycota</taxon>
        <taxon>Pezizomycotina</taxon>
        <taxon>Sordariomycetes</taxon>
        <taxon>Sordariomycetidae</taxon>
        <taxon>Cephalothecales</taxon>
        <taxon>Cephalothecaceae</taxon>
        <taxon>Phialemonium</taxon>
    </lineage>
</organism>
<feature type="compositionally biased region" description="Basic residues" evidence="1">
    <location>
        <begin position="38"/>
        <end position="51"/>
    </location>
</feature>
<sequence length="476" mass="53702">MSIHDSSSAIKPGFDPFIVSTSLDKPDGETRKFIRSHVMRGKNTRRGKRSKALAQRVEQRRDQWPPKEREQGEKQEERDDQEWILTTPRKIASELSLFGYVTDIKPYMLDLIARAFTVIKPATYTIETALVEGTRDRVFCFSNVSQSPAMIHSVLFTAQAFHDLTIGASYGKVAQFHLAKTLYYLQRILDDGNEATTNTTMAVVTSLATAAAIFGDLETAAKHIDGLHRMVELRGGLKSLGQGSMIEHKAQRIDLGLAIGTGSKTRFFREDISWSPSIAHGRPATRFPELSLVHPRPDPRLLNIWADLREFSRTANEATETGVKMAPNIFSQLTTSVPHRLVSLQFDPTSLHELLRLCMLAYMKSVLIQIEGIGKKMAFLAGRLKTALLAQQHPPHPEGADILLWALFIAGLSIFEDFDRDWLRAAMGQAVLSLRLRTWEEARVVVKRFLWIDIVYEQPGKRLFEEWFVNSSRDGG</sequence>
<proteinExistence type="predicted"/>
<feature type="region of interest" description="Disordered" evidence="1">
    <location>
        <begin position="38"/>
        <end position="81"/>
    </location>
</feature>
<gene>
    <name evidence="2" type="ORF">QBC33DRAFT_545522</name>
</gene>